<dbReference type="SUPFAM" id="SSF140804">
    <property type="entry name" value="YidB-like"/>
    <property type="match status" value="1"/>
</dbReference>
<evidence type="ECO:0000313" key="2">
    <source>
        <dbReference type="Proteomes" id="UP000470302"/>
    </source>
</evidence>
<gene>
    <name evidence="1" type="ORF">GTP91_22480</name>
</gene>
<dbReference type="InterPro" id="IPR027405">
    <property type="entry name" value="YidB-like"/>
</dbReference>
<dbReference type="AlphaFoldDB" id="A0A845G9P9"/>
<organism evidence="1 2">
    <name type="scientific">Duganella vulcania</name>
    <dbReference type="NCBI Taxonomy" id="2692166"/>
    <lineage>
        <taxon>Bacteria</taxon>
        <taxon>Pseudomonadati</taxon>
        <taxon>Pseudomonadota</taxon>
        <taxon>Betaproteobacteria</taxon>
        <taxon>Burkholderiales</taxon>
        <taxon>Oxalobacteraceae</taxon>
        <taxon>Telluria group</taxon>
        <taxon>Duganella</taxon>
    </lineage>
</organism>
<reference evidence="1 2" key="1">
    <citation type="submission" date="2020-01" db="EMBL/GenBank/DDBJ databases">
        <title>Novel species isolated from a subtropical stream in China.</title>
        <authorList>
            <person name="Lu H."/>
        </authorList>
    </citation>
    <scope>NUCLEOTIDE SEQUENCE [LARGE SCALE GENOMIC DNA]</scope>
    <source>
        <strain evidence="1 2">FT82W</strain>
    </source>
</reference>
<proteinExistence type="predicted"/>
<evidence type="ECO:0000313" key="1">
    <source>
        <dbReference type="EMBL" id="MYM89926.1"/>
    </source>
</evidence>
<accession>A0A845G9P9</accession>
<dbReference type="Pfam" id="PF20159">
    <property type="entry name" value="YidB"/>
    <property type="match status" value="1"/>
</dbReference>
<dbReference type="Proteomes" id="UP000470302">
    <property type="component" value="Unassembled WGS sequence"/>
</dbReference>
<dbReference type="Gene3D" id="1.10.10.690">
    <property type="entry name" value="YidB-like"/>
    <property type="match status" value="1"/>
</dbReference>
<name>A0A845G9P9_9BURK</name>
<protein>
    <submittedName>
        <fullName evidence="1">DUF937 domain-containing protein</fullName>
    </submittedName>
</protein>
<dbReference type="EMBL" id="WWCW01000094">
    <property type="protein sequence ID" value="MYM89926.1"/>
    <property type="molecule type" value="Genomic_DNA"/>
</dbReference>
<comment type="caution">
    <text evidence="1">The sequence shown here is derived from an EMBL/GenBank/DDBJ whole genome shotgun (WGS) entry which is preliminary data.</text>
</comment>
<dbReference type="InterPro" id="IPR045372">
    <property type="entry name" value="YidB"/>
</dbReference>
<sequence length="152" mass="15564">MQKSYLHCLTPPENTMSLLDQLAGQVMGSLGGQQGQAQQGNLLSGVMVMIDQAGGVPAVLEKLKESGLADQVMSWIGTGANQAISGDQLEAALGPDQLQQIAGHAGIDPQHVSSGLAGLLPQIIDQLTPHGEVPADGLLAQGLGLLKARLSA</sequence>